<feature type="transmembrane region" description="Helical" evidence="8">
    <location>
        <begin position="235"/>
        <end position="256"/>
    </location>
</feature>
<reference evidence="10" key="1">
    <citation type="submission" date="2021-02" db="EMBL/GenBank/DDBJ databases">
        <authorList>
            <person name="Dougan E. K."/>
            <person name="Rhodes N."/>
            <person name="Thang M."/>
            <person name="Chan C."/>
        </authorList>
    </citation>
    <scope>NUCLEOTIDE SEQUENCE</scope>
</reference>
<feature type="transmembrane region" description="Helical" evidence="8">
    <location>
        <begin position="268"/>
        <end position="286"/>
    </location>
</feature>
<keyword evidence="5 8" id="KW-1133">Transmembrane helix</keyword>
<evidence type="ECO:0000313" key="10">
    <source>
        <dbReference type="EMBL" id="CAE7512589.1"/>
    </source>
</evidence>
<dbReference type="PROSITE" id="PS01219">
    <property type="entry name" value="AMMONIUM_TRANSP"/>
    <property type="match status" value="1"/>
</dbReference>
<evidence type="ECO:0000256" key="2">
    <source>
        <dbReference type="ARBA" id="ARBA00005887"/>
    </source>
</evidence>
<keyword evidence="6 8" id="KW-0472">Membrane</keyword>
<dbReference type="Gene3D" id="1.10.3430.10">
    <property type="entry name" value="Ammonium transporter AmtB like domains"/>
    <property type="match status" value="1"/>
</dbReference>
<dbReference type="SUPFAM" id="SSF111352">
    <property type="entry name" value="Ammonium transporter"/>
    <property type="match status" value="1"/>
</dbReference>
<feature type="transmembrane region" description="Helical" evidence="8">
    <location>
        <begin position="323"/>
        <end position="342"/>
    </location>
</feature>
<dbReference type="Pfam" id="PF00909">
    <property type="entry name" value="Ammonium_transp"/>
    <property type="match status" value="1"/>
</dbReference>
<keyword evidence="7 8" id="KW-0924">Ammonia transport</keyword>
<keyword evidence="4 8" id="KW-0812">Transmembrane</keyword>
<keyword evidence="3 8" id="KW-0813">Transport</keyword>
<feature type="transmembrane region" description="Helical" evidence="8">
    <location>
        <begin position="15"/>
        <end position="38"/>
    </location>
</feature>
<proteinExistence type="inferred from homology"/>
<feature type="domain" description="Ammonium transporter AmtB-like" evidence="9">
    <location>
        <begin position="17"/>
        <end position="405"/>
    </location>
</feature>
<evidence type="ECO:0000256" key="4">
    <source>
        <dbReference type="ARBA" id="ARBA00022692"/>
    </source>
</evidence>
<dbReference type="InterPro" id="IPR018047">
    <property type="entry name" value="Ammonium_transpt_CS"/>
</dbReference>
<evidence type="ECO:0000256" key="5">
    <source>
        <dbReference type="ARBA" id="ARBA00022989"/>
    </source>
</evidence>
<feature type="transmembrane region" description="Helical" evidence="8">
    <location>
        <begin position="362"/>
        <end position="385"/>
    </location>
</feature>
<feature type="transmembrane region" description="Helical" evidence="8">
    <location>
        <begin position="50"/>
        <end position="73"/>
    </location>
</feature>
<dbReference type="InterPro" id="IPR001905">
    <property type="entry name" value="Ammonium_transpt"/>
</dbReference>
<evidence type="ECO:0000256" key="6">
    <source>
        <dbReference type="ARBA" id="ARBA00023136"/>
    </source>
</evidence>
<feature type="transmembrane region" description="Helical" evidence="8">
    <location>
        <begin position="168"/>
        <end position="192"/>
    </location>
</feature>
<dbReference type="GO" id="GO:0008519">
    <property type="term" value="F:ammonium channel activity"/>
    <property type="evidence" value="ECO:0007669"/>
    <property type="project" value="InterPro"/>
</dbReference>
<evidence type="ECO:0000256" key="8">
    <source>
        <dbReference type="RuleBase" id="RU362002"/>
    </source>
</evidence>
<feature type="transmembrane region" description="Helical" evidence="8">
    <location>
        <begin position="102"/>
        <end position="123"/>
    </location>
</feature>
<evidence type="ECO:0000256" key="7">
    <source>
        <dbReference type="ARBA" id="ARBA00023177"/>
    </source>
</evidence>
<dbReference type="InterPro" id="IPR029020">
    <property type="entry name" value="Ammonium/urea_transptr"/>
</dbReference>
<sequence length="445" mass="46877">MAHTPLTPDAVNVGAVAWTLISTALVFLMTAGLSFFYGGLVRDTNIINTMMMSVIAMGVVTMTWVVVGFSLAFGESDAAWVGNFEYALFRNLDMRLWDEKTGLPGLCFATYEMTFAIIASAIISGSLVERVRFSAYVVFLALWSILIYAPLAHWVWSPGGWIHKMGTLDFAGGTVIHISSGVSGFVAGAIIGPRRRAEEDLGPTSVPFVILGGCLLWFGWVGFNGGSALSVSDGVAARAVASTMVAAASSMLTWLVLERLLKGRSSSVGAMVGAVAGLVCITPGAGYVAPSWSIILGLLAAPWCYLSVAAVNRMNLVDDTLDAFGLHGMGGIGGAILTGIFAEEAGLIYTGSFMLLGKQIVGALASVAFSAIGTAVIVLVMRLVITLRVAEDSELAVDAHTHGETYHSQAKAYHPKEDFRMHSPVKAYQRPDVAVGSSESTSSAV</sequence>
<keyword evidence="11" id="KW-1185">Reference proteome</keyword>
<dbReference type="OrthoDB" id="534912at2759"/>
<feature type="transmembrane region" description="Helical" evidence="8">
    <location>
        <begin position="292"/>
        <end position="311"/>
    </location>
</feature>
<accession>A0A812T9H8</accession>
<dbReference type="NCBIfam" id="TIGR00836">
    <property type="entry name" value="amt"/>
    <property type="match status" value="1"/>
</dbReference>
<evidence type="ECO:0000256" key="3">
    <source>
        <dbReference type="ARBA" id="ARBA00022448"/>
    </source>
</evidence>
<dbReference type="EMBL" id="CAJNDS010002526">
    <property type="protein sequence ID" value="CAE7512589.1"/>
    <property type="molecule type" value="Genomic_DNA"/>
</dbReference>
<gene>
    <name evidence="10" type="primary">amt</name>
    <name evidence="10" type="ORF">SNAT2548_LOCUS28694</name>
</gene>
<dbReference type="Proteomes" id="UP000604046">
    <property type="component" value="Unassembled WGS sequence"/>
</dbReference>
<comment type="subcellular location">
    <subcellularLocation>
        <location evidence="8">Cell membrane</location>
        <topology evidence="8">Multi-pass membrane protein</topology>
    </subcellularLocation>
    <subcellularLocation>
        <location evidence="1">Membrane</location>
        <topology evidence="1">Multi-pass membrane protein</topology>
    </subcellularLocation>
</comment>
<comment type="similarity">
    <text evidence="2 8">Belongs to the ammonia transporter channel (TC 1.A.11.2) family.</text>
</comment>
<evidence type="ECO:0000313" key="11">
    <source>
        <dbReference type="Proteomes" id="UP000604046"/>
    </source>
</evidence>
<dbReference type="InterPro" id="IPR024041">
    <property type="entry name" value="NH4_transpt_AmtB-like_dom"/>
</dbReference>
<evidence type="ECO:0000259" key="9">
    <source>
        <dbReference type="Pfam" id="PF00909"/>
    </source>
</evidence>
<feature type="transmembrane region" description="Helical" evidence="8">
    <location>
        <begin position="135"/>
        <end position="156"/>
    </location>
</feature>
<dbReference type="GO" id="GO:0005886">
    <property type="term" value="C:plasma membrane"/>
    <property type="evidence" value="ECO:0007669"/>
    <property type="project" value="UniProtKB-SubCell"/>
</dbReference>
<dbReference type="AlphaFoldDB" id="A0A812T9H8"/>
<dbReference type="PANTHER" id="PTHR43029:SF10">
    <property type="entry name" value="AMMONIUM TRANSPORTER MEP2"/>
    <property type="match status" value="1"/>
</dbReference>
<feature type="transmembrane region" description="Helical" evidence="8">
    <location>
        <begin position="204"/>
        <end position="223"/>
    </location>
</feature>
<protein>
    <recommendedName>
        <fullName evidence="8">Ammonium transporter</fullName>
    </recommendedName>
</protein>
<evidence type="ECO:0000256" key="1">
    <source>
        <dbReference type="ARBA" id="ARBA00004141"/>
    </source>
</evidence>
<comment type="caution">
    <text evidence="10">The sequence shown here is derived from an EMBL/GenBank/DDBJ whole genome shotgun (WGS) entry which is preliminary data.</text>
</comment>
<name>A0A812T9H8_9DINO</name>
<organism evidence="10 11">
    <name type="scientific">Symbiodinium natans</name>
    <dbReference type="NCBI Taxonomy" id="878477"/>
    <lineage>
        <taxon>Eukaryota</taxon>
        <taxon>Sar</taxon>
        <taxon>Alveolata</taxon>
        <taxon>Dinophyceae</taxon>
        <taxon>Suessiales</taxon>
        <taxon>Symbiodiniaceae</taxon>
        <taxon>Symbiodinium</taxon>
    </lineage>
</organism>
<dbReference type="PANTHER" id="PTHR43029">
    <property type="entry name" value="AMMONIUM TRANSPORTER MEP2"/>
    <property type="match status" value="1"/>
</dbReference>